<feature type="region of interest" description="Disordered" evidence="1">
    <location>
        <begin position="455"/>
        <end position="557"/>
    </location>
</feature>
<evidence type="ECO:0000256" key="2">
    <source>
        <dbReference type="SAM" id="Phobius"/>
    </source>
</evidence>
<keyword evidence="2" id="KW-0472">Membrane</keyword>
<dbReference type="EMBL" id="JAJOMB010000012">
    <property type="protein sequence ID" value="MCD5313529.1"/>
    <property type="molecule type" value="Genomic_DNA"/>
</dbReference>
<evidence type="ECO:0000313" key="3">
    <source>
        <dbReference type="EMBL" id="MCD5313529.1"/>
    </source>
</evidence>
<dbReference type="InterPro" id="IPR045931">
    <property type="entry name" value="DUF6350"/>
</dbReference>
<feature type="transmembrane region" description="Helical" evidence="2">
    <location>
        <begin position="217"/>
        <end position="240"/>
    </location>
</feature>
<protein>
    <submittedName>
        <fullName evidence="3">DUF6350 family protein</fullName>
    </submittedName>
</protein>
<feature type="transmembrane region" description="Helical" evidence="2">
    <location>
        <begin position="410"/>
        <end position="432"/>
    </location>
</feature>
<proteinExistence type="predicted"/>
<gene>
    <name evidence="3" type="ORF">LR394_21710</name>
</gene>
<dbReference type="Proteomes" id="UP001138997">
    <property type="component" value="Unassembled WGS sequence"/>
</dbReference>
<dbReference type="Pfam" id="PF19877">
    <property type="entry name" value="DUF6350"/>
    <property type="match status" value="1"/>
</dbReference>
<accession>A0A9X1NGL4</accession>
<comment type="caution">
    <text evidence="3">The sequence shown here is derived from an EMBL/GenBank/DDBJ whole genome shotgun (WGS) entry which is preliminary data.</text>
</comment>
<evidence type="ECO:0000256" key="1">
    <source>
        <dbReference type="SAM" id="MobiDB-lite"/>
    </source>
</evidence>
<feature type="compositionally biased region" description="Basic and acidic residues" evidence="1">
    <location>
        <begin position="548"/>
        <end position="557"/>
    </location>
</feature>
<dbReference type="AlphaFoldDB" id="A0A9X1NGL4"/>
<feature type="transmembrane region" description="Helical" evidence="2">
    <location>
        <begin position="170"/>
        <end position="197"/>
    </location>
</feature>
<feature type="transmembrane region" description="Helical" evidence="2">
    <location>
        <begin position="138"/>
        <end position="158"/>
    </location>
</feature>
<feature type="transmembrane region" description="Helical" evidence="2">
    <location>
        <begin position="320"/>
        <end position="339"/>
    </location>
</feature>
<evidence type="ECO:0000313" key="4">
    <source>
        <dbReference type="Proteomes" id="UP001138997"/>
    </source>
</evidence>
<keyword evidence="2" id="KW-1133">Transmembrane helix</keyword>
<reference evidence="3" key="1">
    <citation type="submission" date="2021-11" db="EMBL/GenBank/DDBJ databases">
        <title>Streptomyces corallinus and Kineosporia corallina sp. nov., two new coral-derived marine actinobacteria.</title>
        <authorList>
            <person name="Buangrab K."/>
            <person name="Sutthacheep M."/>
            <person name="Yeemin T."/>
            <person name="Harunari E."/>
            <person name="Igarashi Y."/>
            <person name="Sripreechasak P."/>
            <person name="Kanchanasin P."/>
            <person name="Tanasupawat S."/>
            <person name="Phongsopitanun W."/>
        </authorList>
    </citation>
    <scope>NUCLEOTIDE SEQUENCE</scope>
    <source>
        <strain evidence="3">JCM 31032</strain>
    </source>
</reference>
<feature type="transmembrane region" description="Helical" evidence="2">
    <location>
        <begin position="26"/>
        <end position="54"/>
    </location>
</feature>
<organism evidence="3 4">
    <name type="scientific">Kineosporia babensis</name>
    <dbReference type="NCBI Taxonomy" id="499548"/>
    <lineage>
        <taxon>Bacteria</taxon>
        <taxon>Bacillati</taxon>
        <taxon>Actinomycetota</taxon>
        <taxon>Actinomycetes</taxon>
        <taxon>Kineosporiales</taxon>
        <taxon>Kineosporiaceae</taxon>
        <taxon>Kineosporia</taxon>
    </lineage>
</organism>
<keyword evidence="4" id="KW-1185">Reference proteome</keyword>
<keyword evidence="2" id="KW-0812">Transmembrane</keyword>
<feature type="compositionally biased region" description="Low complexity" evidence="1">
    <location>
        <begin position="509"/>
        <end position="527"/>
    </location>
</feature>
<feature type="transmembrane region" description="Helical" evidence="2">
    <location>
        <begin position="370"/>
        <end position="390"/>
    </location>
</feature>
<name>A0A9X1NGL4_9ACTN</name>
<dbReference type="RefSeq" id="WP_231444806.1">
    <property type="nucleotide sequence ID" value="NZ_JAJOMB010000012.1"/>
</dbReference>
<sequence length="557" mass="57543">MSTVRDRIRPEAVAEPIRARGRHPHVVLYSAVVAAQAAIASLVVVMVPVVLAWATASYSRAPWTDVVQLGTGTWLLAHHSGLVIAEGQIGLVPIGLLLVPVIACWIGGVRLARGLDPNADQIREGIGRARPRAPRPKAMAVFAFTYTGLVTAVAVFVTTQEVRPLLGQTFAGAMTIVCLAGAAGMAAWVGGGVIPGLRLLVDKSRAPKVIRRCFRPVLLGVGVQLGAALILLITATVLGWDRVTMLHSALNTGVVGGIVLTLAQLLVVPNLVIWSGSYASGAGFSVGTDTTVAPGQLDLGALPALPVLGALPSAPGPETLWLLVAIPVVGGMVTGYRVLRMPLGRNLIHVDASSTRRMIERVPHHVRVPLVRSLVAAVLMVLVWALLGWLSGGPAGPGRLTVMGPDVPALALFIAAEAGAAIVLTVAFGLVVRWLGRPAFNNPVEAGASGQGTATGAVGLGGQTESVGAAPATPRSGVRTPPRQTPAGGLPKNRAPRRPGVQEPDNPFANLPAASASASESGPASLADATHDPLSWLDRPDPPTSPRKRTDPPRHAS</sequence>
<feature type="transmembrane region" description="Helical" evidence="2">
    <location>
        <begin position="89"/>
        <end position="108"/>
    </location>
</feature>